<evidence type="ECO:0000256" key="8">
    <source>
        <dbReference type="ARBA" id="ARBA00022989"/>
    </source>
</evidence>
<dbReference type="AlphaFoldDB" id="A0A3G1GRF5"/>
<comment type="subcellular location">
    <subcellularLocation>
        <location evidence="1 12">Mitochondrion membrane</location>
        <topology evidence="1 12">Single-pass membrane protein</topology>
    </subcellularLocation>
</comment>
<comment type="subunit">
    <text evidence="3">F-type ATPases have 2 components, CF(1) - the catalytic core - and CF(0) - the membrane proton channel.</text>
</comment>
<protein>
    <recommendedName>
        <fullName evidence="12">ATP synthase complex subunit 8</fullName>
    </recommendedName>
</protein>
<evidence type="ECO:0000256" key="13">
    <source>
        <dbReference type="SAM" id="Phobius"/>
    </source>
</evidence>
<evidence type="ECO:0000256" key="3">
    <source>
        <dbReference type="ARBA" id="ARBA00011291"/>
    </source>
</evidence>
<dbReference type="GO" id="GO:0015078">
    <property type="term" value="F:proton transmembrane transporter activity"/>
    <property type="evidence" value="ECO:0007669"/>
    <property type="project" value="InterPro"/>
</dbReference>
<dbReference type="InterPro" id="IPR001421">
    <property type="entry name" value="ATP8_metazoa"/>
</dbReference>
<keyword evidence="10 12" id="KW-0496">Mitochondrion</keyword>
<keyword evidence="7 12" id="KW-0375">Hydrogen ion transport</keyword>
<keyword evidence="6 12" id="KW-0812">Transmembrane</keyword>
<dbReference type="Pfam" id="PF00895">
    <property type="entry name" value="ATP-synt_8"/>
    <property type="match status" value="1"/>
</dbReference>
<keyword evidence="4 12" id="KW-0813">Transport</keyword>
<keyword evidence="8 13" id="KW-1133">Transmembrane helix</keyword>
<feature type="transmembrane region" description="Helical" evidence="13">
    <location>
        <begin position="12"/>
        <end position="31"/>
    </location>
</feature>
<dbReference type="GO" id="GO:0015986">
    <property type="term" value="P:proton motive force-driven ATP synthesis"/>
    <property type="evidence" value="ECO:0007669"/>
    <property type="project" value="InterPro"/>
</dbReference>
<evidence type="ECO:0000256" key="5">
    <source>
        <dbReference type="ARBA" id="ARBA00022547"/>
    </source>
</evidence>
<evidence type="ECO:0000256" key="2">
    <source>
        <dbReference type="ARBA" id="ARBA00008892"/>
    </source>
</evidence>
<proteinExistence type="inferred from homology"/>
<dbReference type="EMBL" id="KX943465">
    <property type="protein sequence ID" value="APX40385.1"/>
    <property type="molecule type" value="Genomic_DNA"/>
</dbReference>
<keyword evidence="5 12" id="KW-0138">CF(0)</keyword>
<evidence type="ECO:0000256" key="10">
    <source>
        <dbReference type="ARBA" id="ARBA00023128"/>
    </source>
</evidence>
<dbReference type="GO" id="GO:0045259">
    <property type="term" value="C:proton-transporting ATP synthase complex"/>
    <property type="evidence" value="ECO:0007669"/>
    <property type="project" value="UniProtKB-KW"/>
</dbReference>
<evidence type="ECO:0000256" key="9">
    <source>
        <dbReference type="ARBA" id="ARBA00023065"/>
    </source>
</evidence>
<geneLocation type="mitochondrion" evidence="14"/>
<keyword evidence="9 12" id="KW-0406">Ion transport</keyword>
<reference evidence="14" key="1">
    <citation type="journal article" date="2015" name="Methods Ecol Evol 6">
        <title>Validating the power of mitochondrial metagenomics for community ecology and phylogenetics of complex assemblages.</title>
        <authorList>
            <person name="Gomez-Rodriguez C."/>
            <person name="Crampton-Platt A."/>
            <person name="Timmermans M.J.T.N."/>
            <person name="Baselga A."/>
            <person name="Vogler A.P."/>
        </authorList>
    </citation>
    <scope>NUCLEOTIDE SEQUENCE</scope>
</reference>
<sequence>MPQMAPLNWLTLFFLFSIYIMVFSSMNYFFFVKTPIMKLFKNINFKQNWLW</sequence>
<comment type="similarity">
    <text evidence="2 12">Belongs to the ATPase protein 8 family.</text>
</comment>
<evidence type="ECO:0000256" key="7">
    <source>
        <dbReference type="ARBA" id="ARBA00022781"/>
    </source>
</evidence>
<name>A0A3G1GRF5_9CUCU</name>
<dbReference type="GO" id="GO:0031966">
    <property type="term" value="C:mitochondrial membrane"/>
    <property type="evidence" value="ECO:0007669"/>
    <property type="project" value="UniProtKB-SubCell"/>
</dbReference>
<evidence type="ECO:0000256" key="1">
    <source>
        <dbReference type="ARBA" id="ARBA00004304"/>
    </source>
</evidence>
<keyword evidence="11 13" id="KW-0472">Membrane</keyword>
<organism evidence="14">
    <name type="scientific">Cryptocephalus schaefferi</name>
    <dbReference type="NCBI Taxonomy" id="1425561"/>
    <lineage>
        <taxon>Eukaryota</taxon>
        <taxon>Metazoa</taxon>
        <taxon>Ecdysozoa</taxon>
        <taxon>Arthropoda</taxon>
        <taxon>Hexapoda</taxon>
        <taxon>Insecta</taxon>
        <taxon>Pterygota</taxon>
        <taxon>Neoptera</taxon>
        <taxon>Endopterygota</taxon>
        <taxon>Coleoptera</taxon>
        <taxon>Polyphaga</taxon>
        <taxon>Cucujiformia</taxon>
        <taxon>Chrysomeloidea</taxon>
        <taxon>Chrysomelidae</taxon>
        <taxon>Cryptocephalinae</taxon>
        <taxon>Cryptocephalus</taxon>
    </lineage>
</organism>
<gene>
    <name evidence="14" type="primary">atp8</name>
</gene>
<evidence type="ECO:0000313" key="14">
    <source>
        <dbReference type="EMBL" id="APX40385.1"/>
    </source>
</evidence>
<evidence type="ECO:0000256" key="4">
    <source>
        <dbReference type="ARBA" id="ARBA00022448"/>
    </source>
</evidence>
<evidence type="ECO:0000256" key="11">
    <source>
        <dbReference type="ARBA" id="ARBA00023136"/>
    </source>
</evidence>
<accession>A0A3G1GRF5</accession>
<evidence type="ECO:0000256" key="6">
    <source>
        <dbReference type="ARBA" id="ARBA00022692"/>
    </source>
</evidence>
<evidence type="ECO:0000256" key="12">
    <source>
        <dbReference type="RuleBase" id="RU003661"/>
    </source>
</evidence>